<dbReference type="EMBL" id="LSMT01000324">
    <property type="protein sequence ID" value="PFX20263.1"/>
    <property type="molecule type" value="Genomic_DNA"/>
</dbReference>
<name>A0A2B4RTZ0_STYPI</name>
<dbReference type="Pfam" id="PF01410">
    <property type="entry name" value="COLFI"/>
    <property type="match status" value="1"/>
</dbReference>
<evidence type="ECO:0000313" key="15">
    <source>
        <dbReference type="Proteomes" id="UP000225706"/>
    </source>
</evidence>
<evidence type="ECO:0000256" key="9">
    <source>
        <dbReference type="ARBA" id="ARBA00023180"/>
    </source>
</evidence>
<dbReference type="GO" id="GO:0005581">
    <property type="term" value="C:collagen trimer"/>
    <property type="evidence" value="ECO:0007669"/>
    <property type="project" value="UniProtKB-KW"/>
</dbReference>
<dbReference type="InterPro" id="IPR008160">
    <property type="entry name" value="Collagen"/>
</dbReference>
<dbReference type="GO" id="GO:0098609">
    <property type="term" value="P:cell-cell adhesion"/>
    <property type="evidence" value="ECO:0007669"/>
    <property type="project" value="TreeGrafter"/>
</dbReference>
<keyword evidence="10" id="KW-0393">Immunoglobulin domain</keyword>
<reference evidence="15" key="1">
    <citation type="journal article" date="2017" name="bioRxiv">
        <title>Comparative analysis of the genomes of Stylophora pistillata and Acropora digitifera provides evidence for extensive differences between species of corals.</title>
        <authorList>
            <person name="Voolstra C.R."/>
            <person name="Li Y."/>
            <person name="Liew Y.J."/>
            <person name="Baumgarten S."/>
            <person name="Zoccola D."/>
            <person name="Flot J.-F."/>
            <person name="Tambutte S."/>
            <person name="Allemand D."/>
            <person name="Aranda M."/>
        </authorList>
    </citation>
    <scope>NUCLEOTIDE SEQUENCE [LARGE SCALE GENOMIC DNA]</scope>
</reference>
<protein>
    <submittedName>
        <fullName evidence="14">Contactin-associated protein 1</fullName>
    </submittedName>
</protein>
<evidence type="ECO:0000313" key="14">
    <source>
        <dbReference type="EMBL" id="PFX20263.1"/>
    </source>
</evidence>
<keyword evidence="6" id="KW-0176">Collagen</keyword>
<feature type="domain" description="Fibrinogen C-terminal" evidence="13">
    <location>
        <begin position="577"/>
        <end position="633"/>
    </location>
</feature>
<sequence length="786" mass="84834">MANGDVTPFSVYCDMTDKGGVGVTVMSHDRERRTHVGNIPGCGGPGCYSTDVRYSGVNTAQLAALTQISQNCEQFIKFECNNEIAFIEDNYAWWVSRDVTRMSYWGGAKGSYRMCACGVTNSCSSGGRRGRSGNGGPPGPQGVIGPKGNQGSRGIQGPPGPTGPPGAKGEPGISISAPSIVTPPMPKVVNESGTALFQREFEGNPQPKVPGLKDNSSLLTNKRIVPSRAGLMINDVRSEDGGKYTSVARNILGIIMSLAELSVQATGRPTPTVRWLKAVGHMSKERSRILDGRLELDSVTKTDGGDYICSAKNVISMESAHAQVMVFDELMEKSKMNPVHNKLVFSSLFLAVVCFAGLIHVEIELHAHRQMLQALNQPKEEQLELKNAANDGKTNEMNNLCPSTDKVGALIIQKPSSVIVEEGHKVTLVCLATGQPTPKITWRKAVGRMSKERSRAINGRLEITNVTKTDGGDYICLAKNIINEDSAHTQVIVLEKLKFTLFPPLKRSAKPSGNVLLTCKAQGEREIVWQRTGQGLPSGHVVYSNGSLLLKNFSPTDAGTYTCIARNFHRSITAITELEVRKPTSCSEIKAHNRGISSGTYTINPDGKEGVTPFSVYCDMTDKGGVGVTVISHDSERRTYVGKIPRCGGPGCYSKDVQYTGVSTAQLSALTRVSQNCEQFIKFECNNDVAFIEGNYAWWVSRGGTKMNYWGGATGHDKMCACGVTNSCSHGKKCNCHNSGGGWREDSGLLTDKSVLPVTRITLGDLDDSNEEGYHTLGKLKCYGVA</sequence>
<dbReference type="GO" id="GO:0005576">
    <property type="term" value="C:extracellular region"/>
    <property type="evidence" value="ECO:0007669"/>
    <property type="project" value="UniProtKB-SubCell"/>
</dbReference>
<dbReference type="GO" id="GO:0005886">
    <property type="term" value="C:plasma membrane"/>
    <property type="evidence" value="ECO:0007669"/>
    <property type="project" value="UniProtKB-SubCell"/>
</dbReference>
<dbReference type="NCBIfam" id="NF040941">
    <property type="entry name" value="GGGWT_bact"/>
    <property type="match status" value="1"/>
</dbReference>
<dbReference type="AlphaFoldDB" id="A0A2B4RTZ0"/>
<dbReference type="InterPro" id="IPR007110">
    <property type="entry name" value="Ig-like_dom"/>
</dbReference>
<dbReference type="InterPro" id="IPR003599">
    <property type="entry name" value="Ig_sub"/>
</dbReference>
<dbReference type="SMART" id="SM00409">
    <property type="entry name" value="IG"/>
    <property type="match status" value="3"/>
</dbReference>
<dbReference type="PROSITE" id="PS50835">
    <property type="entry name" value="IG_LIKE"/>
    <property type="match status" value="3"/>
</dbReference>
<evidence type="ECO:0000256" key="8">
    <source>
        <dbReference type="ARBA" id="ARBA00023157"/>
    </source>
</evidence>
<dbReference type="SUPFAM" id="SSF48726">
    <property type="entry name" value="Immunoglobulin"/>
    <property type="match status" value="4"/>
</dbReference>
<evidence type="ECO:0000256" key="1">
    <source>
        <dbReference type="ARBA" id="ARBA00004236"/>
    </source>
</evidence>
<dbReference type="InterPro" id="IPR003598">
    <property type="entry name" value="Ig_sub2"/>
</dbReference>
<dbReference type="PANTHER" id="PTHR44170:SF6">
    <property type="entry name" value="CONTACTIN"/>
    <property type="match status" value="1"/>
</dbReference>
<dbReference type="SMART" id="SM00408">
    <property type="entry name" value="IGc2"/>
    <property type="match status" value="4"/>
</dbReference>
<evidence type="ECO:0000256" key="7">
    <source>
        <dbReference type="ARBA" id="ARBA00023136"/>
    </source>
</evidence>
<dbReference type="Gene3D" id="2.60.120.1000">
    <property type="match status" value="2"/>
</dbReference>
<keyword evidence="5" id="KW-0677">Repeat</keyword>
<dbReference type="FunFam" id="2.60.40.10:FF:000005">
    <property type="entry name" value="Neuronal cell adhesion molecule"/>
    <property type="match status" value="1"/>
</dbReference>
<dbReference type="SUPFAM" id="SSF56496">
    <property type="entry name" value="Fibrinogen C-terminal domain-like"/>
    <property type="match status" value="1"/>
</dbReference>
<comment type="caution">
    <text evidence="14">The sequence shown here is derived from an EMBL/GenBank/DDBJ whole genome shotgun (WGS) entry which is preliminary data.</text>
</comment>
<keyword evidence="7" id="KW-0472">Membrane</keyword>
<evidence type="ECO:0000256" key="11">
    <source>
        <dbReference type="SAM" id="MobiDB-lite"/>
    </source>
</evidence>
<dbReference type="GO" id="GO:0005201">
    <property type="term" value="F:extracellular matrix structural constituent"/>
    <property type="evidence" value="ECO:0007669"/>
    <property type="project" value="InterPro"/>
</dbReference>
<dbReference type="Proteomes" id="UP000225706">
    <property type="component" value="Unassembled WGS sequence"/>
</dbReference>
<keyword evidence="3" id="KW-1003">Cell membrane</keyword>
<dbReference type="Gene3D" id="2.60.40.10">
    <property type="entry name" value="Immunoglobulins"/>
    <property type="match status" value="4"/>
</dbReference>
<dbReference type="Pfam" id="PF01391">
    <property type="entry name" value="Collagen"/>
    <property type="match status" value="1"/>
</dbReference>
<dbReference type="InterPro" id="IPR013783">
    <property type="entry name" value="Ig-like_fold"/>
</dbReference>
<dbReference type="InterPro" id="IPR036179">
    <property type="entry name" value="Ig-like_dom_sf"/>
</dbReference>
<dbReference type="InterPro" id="IPR000885">
    <property type="entry name" value="Fib_collagen_C"/>
</dbReference>
<keyword evidence="9" id="KW-0325">Glycoprotein</keyword>
<accession>A0A2B4RTZ0</accession>
<dbReference type="PROSITE" id="PS51406">
    <property type="entry name" value="FIBRINOGEN_C_2"/>
    <property type="match status" value="1"/>
</dbReference>
<dbReference type="InterPro" id="IPR013098">
    <property type="entry name" value="Ig_I-set"/>
</dbReference>
<keyword evidence="8" id="KW-1015">Disulfide bond</keyword>
<dbReference type="OrthoDB" id="428111at2759"/>
<keyword evidence="15" id="KW-1185">Reference proteome</keyword>
<dbReference type="Pfam" id="PF13927">
    <property type="entry name" value="Ig_3"/>
    <property type="match status" value="2"/>
</dbReference>
<feature type="domain" description="Ig-like" evidence="12">
    <location>
        <begin position="402"/>
        <end position="493"/>
    </location>
</feature>
<dbReference type="InterPro" id="IPR002181">
    <property type="entry name" value="Fibrinogen_a/b/g_C_dom"/>
</dbReference>
<dbReference type="InterPro" id="IPR036056">
    <property type="entry name" value="Fibrinogen-like_C"/>
</dbReference>
<evidence type="ECO:0000256" key="5">
    <source>
        <dbReference type="ARBA" id="ARBA00022737"/>
    </source>
</evidence>
<dbReference type="PANTHER" id="PTHR44170">
    <property type="entry name" value="PROTEIN SIDEKICK"/>
    <property type="match status" value="1"/>
</dbReference>
<evidence type="ECO:0000256" key="3">
    <source>
        <dbReference type="ARBA" id="ARBA00022475"/>
    </source>
</evidence>
<evidence type="ECO:0000256" key="6">
    <source>
        <dbReference type="ARBA" id="ARBA00023119"/>
    </source>
</evidence>
<dbReference type="Pfam" id="PF07679">
    <property type="entry name" value="I-set"/>
    <property type="match status" value="1"/>
</dbReference>
<keyword evidence="4" id="KW-0964">Secreted</keyword>
<evidence type="ECO:0000256" key="10">
    <source>
        <dbReference type="ARBA" id="ARBA00023319"/>
    </source>
</evidence>
<comment type="subcellular location">
    <subcellularLocation>
        <location evidence="1">Cell membrane</location>
    </subcellularLocation>
    <subcellularLocation>
        <location evidence="2">Secreted</location>
    </subcellularLocation>
</comment>
<proteinExistence type="predicted"/>
<gene>
    <name evidence="14" type="primary">Cntnap1</name>
    <name evidence="14" type="ORF">AWC38_SpisGene15298</name>
</gene>
<feature type="region of interest" description="Disordered" evidence="11">
    <location>
        <begin position="126"/>
        <end position="185"/>
    </location>
</feature>
<evidence type="ECO:0000256" key="4">
    <source>
        <dbReference type="ARBA" id="ARBA00022525"/>
    </source>
</evidence>
<feature type="domain" description="Ig-like" evidence="12">
    <location>
        <begin position="226"/>
        <end position="325"/>
    </location>
</feature>
<evidence type="ECO:0000259" key="12">
    <source>
        <dbReference type="PROSITE" id="PS50835"/>
    </source>
</evidence>
<feature type="domain" description="Ig-like" evidence="12">
    <location>
        <begin position="503"/>
        <end position="581"/>
    </location>
</feature>
<evidence type="ECO:0000259" key="13">
    <source>
        <dbReference type="PROSITE" id="PS51406"/>
    </source>
</evidence>
<evidence type="ECO:0000256" key="2">
    <source>
        <dbReference type="ARBA" id="ARBA00004613"/>
    </source>
</evidence>
<organism evidence="14 15">
    <name type="scientific">Stylophora pistillata</name>
    <name type="common">Smooth cauliflower coral</name>
    <dbReference type="NCBI Taxonomy" id="50429"/>
    <lineage>
        <taxon>Eukaryota</taxon>
        <taxon>Metazoa</taxon>
        <taxon>Cnidaria</taxon>
        <taxon>Anthozoa</taxon>
        <taxon>Hexacorallia</taxon>
        <taxon>Scleractinia</taxon>
        <taxon>Astrocoeniina</taxon>
        <taxon>Pocilloporidae</taxon>
        <taxon>Stylophora</taxon>
    </lineage>
</organism>